<sequence length="76" mass="8137">MDGGFFLERRTSVGGVTQRGTYATSFDLLSVSYNKSLHKRAAMVVITLRASVGVLSYKAPPLVASTKLLFASVNPS</sequence>
<gene>
    <name evidence="1" type="ORF">Slati_0233500</name>
</gene>
<comment type="caution">
    <text evidence="1">The sequence shown here is derived from an EMBL/GenBank/DDBJ whole genome shotgun (WGS) entry which is preliminary data.</text>
</comment>
<name>A0AAW2YCJ6_9LAMI</name>
<reference evidence="1" key="1">
    <citation type="submission" date="2020-06" db="EMBL/GenBank/DDBJ databases">
        <authorList>
            <person name="Li T."/>
            <person name="Hu X."/>
            <person name="Zhang T."/>
            <person name="Song X."/>
            <person name="Zhang H."/>
            <person name="Dai N."/>
            <person name="Sheng W."/>
            <person name="Hou X."/>
            <person name="Wei L."/>
        </authorList>
    </citation>
    <scope>NUCLEOTIDE SEQUENCE</scope>
    <source>
        <strain evidence="1">KEN1</strain>
        <tissue evidence="1">Leaf</tissue>
    </source>
</reference>
<protein>
    <submittedName>
        <fullName evidence="1">Uncharacterized protein</fullName>
    </submittedName>
</protein>
<evidence type="ECO:0000313" key="1">
    <source>
        <dbReference type="EMBL" id="KAL0463459.1"/>
    </source>
</evidence>
<proteinExistence type="predicted"/>
<accession>A0AAW2YCJ6</accession>
<dbReference type="EMBL" id="JACGWN010000001">
    <property type="protein sequence ID" value="KAL0463459.1"/>
    <property type="molecule type" value="Genomic_DNA"/>
</dbReference>
<dbReference type="AlphaFoldDB" id="A0AAW2YCJ6"/>
<organism evidence="1">
    <name type="scientific">Sesamum latifolium</name>
    <dbReference type="NCBI Taxonomy" id="2727402"/>
    <lineage>
        <taxon>Eukaryota</taxon>
        <taxon>Viridiplantae</taxon>
        <taxon>Streptophyta</taxon>
        <taxon>Embryophyta</taxon>
        <taxon>Tracheophyta</taxon>
        <taxon>Spermatophyta</taxon>
        <taxon>Magnoliopsida</taxon>
        <taxon>eudicotyledons</taxon>
        <taxon>Gunneridae</taxon>
        <taxon>Pentapetalae</taxon>
        <taxon>asterids</taxon>
        <taxon>lamiids</taxon>
        <taxon>Lamiales</taxon>
        <taxon>Pedaliaceae</taxon>
        <taxon>Sesamum</taxon>
    </lineage>
</organism>
<reference evidence="1" key="2">
    <citation type="journal article" date="2024" name="Plant">
        <title>Genomic evolution and insights into agronomic trait innovations of Sesamum species.</title>
        <authorList>
            <person name="Miao H."/>
            <person name="Wang L."/>
            <person name="Qu L."/>
            <person name="Liu H."/>
            <person name="Sun Y."/>
            <person name="Le M."/>
            <person name="Wang Q."/>
            <person name="Wei S."/>
            <person name="Zheng Y."/>
            <person name="Lin W."/>
            <person name="Duan Y."/>
            <person name="Cao H."/>
            <person name="Xiong S."/>
            <person name="Wang X."/>
            <person name="Wei L."/>
            <person name="Li C."/>
            <person name="Ma Q."/>
            <person name="Ju M."/>
            <person name="Zhao R."/>
            <person name="Li G."/>
            <person name="Mu C."/>
            <person name="Tian Q."/>
            <person name="Mei H."/>
            <person name="Zhang T."/>
            <person name="Gao T."/>
            <person name="Zhang H."/>
        </authorList>
    </citation>
    <scope>NUCLEOTIDE SEQUENCE</scope>
    <source>
        <strain evidence="1">KEN1</strain>
    </source>
</reference>